<dbReference type="CDD" id="cd16018">
    <property type="entry name" value="Enpp"/>
    <property type="match status" value="1"/>
</dbReference>
<organism evidence="1 2">
    <name type="scientific">Pseudopithomyces chartarum</name>
    <dbReference type="NCBI Taxonomy" id="1892770"/>
    <lineage>
        <taxon>Eukaryota</taxon>
        <taxon>Fungi</taxon>
        <taxon>Dikarya</taxon>
        <taxon>Ascomycota</taxon>
        <taxon>Pezizomycotina</taxon>
        <taxon>Dothideomycetes</taxon>
        <taxon>Pleosporomycetidae</taxon>
        <taxon>Pleosporales</taxon>
        <taxon>Massarineae</taxon>
        <taxon>Didymosphaeriaceae</taxon>
        <taxon>Pseudopithomyces</taxon>
    </lineage>
</organism>
<dbReference type="Gene3D" id="3.40.720.10">
    <property type="entry name" value="Alkaline Phosphatase, subunit A"/>
    <property type="match status" value="1"/>
</dbReference>
<proteinExistence type="predicted"/>
<dbReference type="AlphaFoldDB" id="A0AAN6RMG2"/>
<evidence type="ECO:0008006" key="3">
    <source>
        <dbReference type="Google" id="ProtNLM"/>
    </source>
</evidence>
<dbReference type="Pfam" id="PF01663">
    <property type="entry name" value="Phosphodiest"/>
    <property type="match status" value="1"/>
</dbReference>
<dbReference type="InterPro" id="IPR017850">
    <property type="entry name" value="Alkaline_phosphatase_core_sf"/>
</dbReference>
<evidence type="ECO:0000313" key="2">
    <source>
        <dbReference type="Proteomes" id="UP001280581"/>
    </source>
</evidence>
<gene>
    <name evidence="1" type="ORF">GRF29_8g1556901</name>
</gene>
<dbReference type="PANTHER" id="PTHR10151:SF120">
    <property type="entry name" value="BIS(5'-ADENOSYL)-TRIPHOSPHATASE"/>
    <property type="match status" value="1"/>
</dbReference>
<dbReference type="SUPFAM" id="SSF53649">
    <property type="entry name" value="Alkaline phosphatase-like"/>
    <property type="match status" value="1"/>
</dbReference>
<dbReference type="InterPro" id="IPR002591">
    <property type="entry name" value="Phosphodiest/P_Trfase"/>
</dbReference>
<accession>A0AAN6RMG2</accession>
<sequence>MKSPPSIDLHGRTYEVPREPTVVICVDGFDPEYLLQGIGAGIIPHLASFVNNGFHIMAHSCMPSFTNPNNVSIITGSPPAVHGIAGNFFLDNDTGEEKMVTDDTLLRGDTILQMMAQRGVRVAAITAKDKLRRILSHGLQGTGAICFSSEFAGSCTLEEHGIENVEMWLGRKAPPQYSGDLSLYVLDAGIKLLAEDRADLFYLTLSDYIQHKHAPNSPEANTFFKALDERVGRLVELGAVVAVTGDHGMSDKCDDPGNPNILFLEDVLSSKWGPRSARVICPITDPFVRHHGALGSFVRVHVKEKAHVGDMIELCKTLPQVELALDACEAAKLFELPLDREGDFVVVSTKNSVIGSCEIEHDLSTVKDHRLRSHGGLSEQEIPLLLSRPPRNLGLVEKHGRWKNYDVFDLALNWAS</sequence>
<dbReference type="GO" id="GO:0047400">
    <property type="term" value="F:phosphonoacetate hydrolase activity"/>
    <property type="evidence" value="ECO:0007669"/>
    <property type="project" value="InterPro"/>
</dbReference>
<evidence type="ECO:0000313" key="1">
    <source>
        <dbReference type="EMBL" id="KAK3215934.1"/>
    </source>
</evidence>
<dbReference type="PANTHER" id="PTHR10151">
    <property type="entry name" value="ECTONUCLEOTIDE PYROPHOSPHATASE/PHOSPHODIESTERASE"/>
    <property type="match status" value="1"/>
</dbReference>
<reference evidence="1 2" key="1">
    <citation type="submission" date="2021-02" db="EMBL/GenBank/DDBJ databases">
        <title>Genome assembly of Pseudopithomyces chartarum.</title>
        <authorList>
            <person name="Jauregui R."/>
            <person name="Singh J."/>
            <person name="Voisey C."/>
        </authorList>
    </citation>
    <scope>NUCLEOTIDE SEQUENCE [LARGE SCALE GENOMIC DNA]</scope>
    <source>
        <strain evidence="1 2">AGR01</strain>
    </source>
</reference>
<dbReference type="Proteomes" id="UP001280581">
    <property type="component" value="Unassembled WGS sequence"/>
</dbReference>
<dbReference type="NCBIfam" id="TIGR02335">
    <property type="entry name" value="hydr_PhnA"/>
    <property type="match status" value="1"/>
</dbReference>
<dbReference type="InterPro" id="IPR023116">
    <property type="entry name" value="Phosphonoacetate_hydro_insert"/>
</dbReference>
<protein>
    <recommendedName>
        <fullName evidence="3">Phosphonoacetate hydrolase</fullName>
    </recommendedName>
</protein>
<keyword evidence="2" id="KW-1185">Reference proteome</keyword>
<name>A0AAN6RMG2_9PLEO</name>
<comment type="caution">
    <text evidence="1">The sequence shown here is derived from an EMBL/GenBank/DDBJ whole genome shotgun (WGS) entry which is preliminary data.</text>
</comment>
<dbReference type="Gene3D" id="3.30.1360.110">
    <property type="entry name" value="Domain 2, Phosphonoacetate Hydrolase"/>
    <property type="match status" value="1"/>
</dbReference>
<dbReference type="InterPro" id="IPR012710">
    <property type="entry name" value="Phosphonoacetate_hydro"/>
</dbReference>
<dbReference type="EMBL" id="WVTA01000002">
    <property type="protein sequence ID" value="KAK3215934.1"/>
    <property type="molecule type" value="Genomic_DNA"/>
</dbReference>